<evidence type="ECO:0000256" key="2">
    <source>
        <dbReference type="ARBA" id="ARBA00023125"/>
    </source>
</evidence>
<keyword evidence="3" id="KW-0804">Transcription</keyword>
<dbReference type="PANTHER" id="PTHR48460:SF1">
    <property type="entry name" value="RWP-RK DOMAIN-CONTAINING PROTEIN"/>
    <property type="match status" value="1"/>
</dbReference>
<dbReference type="EMBL" id="CM035442">
    <property type="protein sequence ID" value="KAH7279335.1"/>
    <property type="molecule type" value="Genomic_DNA"/>
</dbReference>
<dbReference type="PANTHER" id="PTHR48460">
    <property type="entry name" value="RWP-RK DOMAIN-CONTAINING PROTEIN"/>
    <property type="match status" value="1"/>
</dbReference>
<feature type="compositionally biased region" description="Polar residues" evidence="5">
    <location>
        <begin position="93"/>
        <end position="111"/>
    </location>
</feature>
<dbReference type="OMA" id="CETMKWW"/>
<evidence type="ECO:0000256" key="3">
    <source>
        <dbReference type="ARBA" id="ARBA00023163"/>
    </source>
</evidence>
<evidence type="ECO:0000313" key="8">
    <source>
        <dbReference type="Proteomes" id="UP000825935"/>
    </source>
</evidence>
<proteinExistence type="predicted"/>
<dbReference type="PROSITE" id="PS51519">
    <property type="entry name" value="RWP_RK"/>
    <property type="match status" value="1"/>
</dbReference>
<dbReference type="Pfam" id="PF02042">
    <property type="entry name" value="RWP-RK"/>
    <property type="match status" value="1"/>
</dbReference>
<dbReference type="GO" id="GO:0003677">
    <property type="term" value="F:DNA binding"/>
    <property type="evidence" value="ECO:0007669"/>
    <property type="project" value="UniProtKB-KW"/>
</dbReference>
<comment type="caution">
    <text evidence="7">The sequence shown here is derived from an EMBL/GenBank/DDBJ whole genome shotgun (WGS) entry which is preliminary data.</text>
</comment>
<dbReference type="AlphaFoldDB" id="A0A8T2Q6R8"/>
<accession>A0A8T2Q6R8</accession>
<evidence type="ECO:0000256" key="5">
    <source>
        <dbReference type="SAM" id="MobiDB-lite"/>
    </source>
</evidence>
<keyword evidence="1" id="KW-0805">Transcription regulation</keyword>
<sequence length="311" mass="33980">MSSDYVPHARSTQQQPIVSQVDLSFDEVANLFPFPIAEAASTLGVSTNDLKRVCRENGLNRWPYRKILAGKTVEDVKKEAAREMAILERMSRLQPQSTVNTSNAPRSNKPGTYNIAGPAGSIPTEKDISNSDLLKRQAAGPAVGLYAHASSLKPLNIDQRPHLPNQFQLRINVPTYLDEFRQGFPSKGLSSSSTQWWGNSSNEKNDQAGVQQGHKDAEASTGQHESQSTEEHRGGCIDDNSRNEATNAGDLTPASMLTRTRKHAVETGKKALGLSITRGYGAYRLADKDEAILRAIFTEAFPSLWEASTAS</sequence>
<reference evidence="7" key="1">
    <citation type="submission" date="2021-08" db="EMBL/GenBank/DDBJ databases">
        <title>WGS assembly of Ceratopteris richardii.</title>
        <authorList>
            <person name="Marchant D.B."/>
            <person name="Chen G."/>
            <person name="Jenkins J."/>
            <person name="Shu S."/>
            <person name="Leebens-Mack J."/>
            <person name="Grimwood J."/>
            <person name="Schmutz J."/>
            <person name="Soltis P."/>
            <person name="Soltis D."/>
            <person name="Chen Z.-H."/>
        </authorList>
    </citation>
    <scope>NUCLEOTIDE SEQUENCE</scope>
    <source>
        <strain evidence="7">Whitten #5841</strain>
        <tissue evidence="7">Leaf</tissue>
    </source>
</reference>
<feature type="region of interest" description="Disordered" evidence="5">
    <location>
        <begin position="93"/>
        <end position="124"/>
    </location>
</feature>
<feature type="compositionally biased region" description="Low complexity" evidence="5">
    <location>
        <begin position="190"/>
        <end position="202"/>
    </location>
</feature>
<evidence type="ECO:0000256" key="1">
    <source>
        <dbReference type="ARBA" id="ARBA00023015"/>
    </source>
</evidence>
<keyword evidence="2" id="KW-0238">DNA-binding</keyword>
<name>A0A8T2Q6R8_CERRI</name>
<feature type="domain" description="RWP-RK" evidence="6">
    <location>
        <begin position="9"/>
        <end position="89"/>
    </location>
</feature>
<keyword evidence="4" id="KW-0539">Nucleus</keyword>
<evidence type="ECO:0000259" key="6">
    <source>
        <dbReference type="PROSITE" id="PS51519"/>
    </source>
</evidence>
<feature type="region of interest" description="Disordered" evidence="5">
    <location>
        <begin position="188"/>
        <end position="255"/>
    </location>
</feature>
<evidence type="ECO:0000313" key="7">
    <source>
        <dbReference type="EMBL" id="KAH7279335.1"/>
    </source>
</evidence>
<dbReference type="OrthoDB" id="6270329at2759"/>
<organism evidence="7 8">
    <name type="scientific">Ceratopteris richardii</name>
    <name type="common">Triangle waterfern</name>
    <dbReference type="NCBI Taxonomy" id="49495"/>
    <lineage>
        <taxon>Eukaryota</taxon>
        <taxon>Viridiplantae</taxon>
        <taxon>Streptophyta</taxon>
        <taxon>Embryophyta</taxon>
        <taxon>Tracheophyta</taxon>
        <taxon>Polypodiopsida</taxon>
        <taxon>Polypodiidae</taxon>
        <taxon>Polypodiales</taxon>
        <taxon>Pteridineae</taxon>
        <taxon>Pteridaceae</taxon>
        <taxon>Parkerioideae</taxon>
        <taxon>Ceratopteris</taxon>
    </lineage>
</organism>
<dbReference type="Proteomes" id="UP000825935">
    <property type="component" value="Chromosome 37"/>
</dbReference>
<keyword evidence="8" id="KW-1185">Reference proteome</keyword>
<gene>
    <name evidence="7" type="ORF">KP509_37G015100</name>
</gene>
<evidence type="ECO:0000256" key="4">
    <source>
        <dbReference type="ARBA" id="ARBA00023242"/>
    </source>
</evidence>
<dbReference type="InterPro" id="IPR003035">
    <property type="entry name" value="RWP-RK_dom"/>
</dbReference>
<protein>
    <recommendedName>
        <fullName evidence="6">RWP-RK domain-containing protein</fullName>
    </recommendedName>
</protein>
<feature type="compositionally biased region" description="Basic and acidic residues" evidence="5">
    <location>
        <begin position="227"/>
        <end position="242"/>
    </location>
</feature>